<reference evidence="2 3" key="1">
    <citation type="submission" date="2019-02" db="EMBL/GenBank/DDBJ databases">
        <title>Siculibacillus lacustris gen. nov., sp. nov., a new rosette-forming bacterium isolated from a freshwater crater lake (Lake St. Ana, Romania).</title>
        <authorList>
            <person name="Felfoldi T."/>
            <person name="Marton Z."/>
            <person name="Szabo A."/>
            <person name="Mentes A."/>
            <person name="Boka K."/>
            <person name="Marialigeti K."/>
            <person name="Mathe I."/>
            <person name="Koncz M."/>
            <person name="Schumann P."/>
            <person name="Toth E."/>
        </authorList>
    </citation>
    <scope>NUCLEOTIDE SEQUENCE [LARGE SCALE GENOMIC DNA]</scope>
    <source>
        <strain evidence="2 3">SA-279</strain>
    </source>
</reference>
<name>A0A4Q9VLR2_9HYPH</name>
<feature type="transmembrane region" description="Helical" evidence="1">
    <location>
        <begin position="57"/>
        <end position="75"/>
    </location>
</feature>
<organism evidence="2 3">
    <name type="scientific">Siculibacillus lacustris</name>
    <dbReference type="NCBI Taxonomy" id="1549641"/>
    <lineage>
        <taxon>Bacteria</taxon>
        <taxon>Pseudomonadati</taxon>
        <taxon>Pseudomonadota</taxon>
        <taxon>Alphaproteobacteria</taxon>
        <taxon>Hyphomicrobiales</taxon>
        <taxon>Ancalomicrobiaceae</taxon>
        <taxon>Siculibacillus</taxon>
    </lineage>
</organism>
<dbReference type="Proteomes" id="UP000292781">
    <property type="component" value="Unassembled WGS sequence"/>
</dbReference>
<keyword evidence="1" id="KW-0472">Membrane</keyword>
<gene>
    <name evidence="2" type="ORF">EYW49_14110</name>
</gene>
<evidence type="ECO:0000313" key="3">
    <source>
        <dbReference type="Proteomes" id="UP000292781"/>
    </source>
</evidence>
<proteinExistence type="predicted"/>
<feature type="transmembrane region" description="Helical" evidence="1">
    <location>
        <begin position="32"/>
        <end position="51"/>
    </location>
</feature>
<keyword evidence="1" id="KW-1133">Transmembrane helix</keyword>
<keyword evidence="1" id="KW-0812">Transmembrane</keyword>
<keyword evidence="3" id="KW-1185">Reference proteome</keyword>
<dbReference type="EMBL" id="SJFN01000020">
    <property type="protein sequence ID" value="TBW36468.1"/>
    <property type="molecule type" value="Genomic_DNA"/>
</dbReference>
<evidence type="ECO:0000256" key="1">
    <source>
        <dbReference type="SAM" id="Phobius"/>
    </source>
</evidence>
<protein>
    <submittedName>
        <fullName evidence="2">Uncharacterized protein</fullName>
    </submittedName>
</protein>
<dbReference type="RefSeq" id="WP_131310225.1">
    <property type="nucleotide sequence ID" value="NZ_SJFN01000020.1"/>
</dbReference>
<accession>A0A4Q9VLR2</accession>
<comment type="caution">
    <text evidence="2">The sequence shown here is derived from an EMBL/GenBank/DDBJ whole genome shotgun (WGS) entry which is preliminary data.</text>
</comment>
<evidence type="ECO:0000313" key="2">
    <source>
        <dbReference type="EMBL" id="TBW36468.1"/>
    </source>
</evidence>
<sequence>MSNHLFHPKTPAFASPDGLGALVRRAREASSFVVLSQVIPIAYLVVSFLFLRSYDRGLLVFAVVVVPITFSLLMYRRIYVALYELGVLDDTKYKELGASLIALARDMQCFLNASTAAPPGLPRLEATAEPAFGAPGAIAVEAVFGTRLAALRSRLTRLGISLREPRSLASPRDAETAVMVLFCIGGLLSCGHLTDAVAMARVQAR</sequence>
<dbReference type="AlphaFoldDB" id="A0A4Q9VLR2"/>